<dbReference type="AlphaFoldDB" id="A0A8J3F9U1"/>
<dbReference type="EMBL" id="BMQB01000003">
    <property type="protein sequence ID" value="GGJ89386.1"/>
    <property type="molecule type" value="Genomic_DNA"/>
</dbReference>
<evidence type="ECO:0000313" key="3">
    <source>
        <dbReference type="Proteomes" id="UP000649739"/>
    </source>
</evidence>
<dbReference type="Proteomes" id="UP000649739">
    <property type="component" value="Unassembled WGS sequence"/>
</dbReference>
<evidence type="ECO:0000313" key="2">
    <source>
        <dbReference type="EMBL" id="GGJ89386.1"/>
    </source>
</evidence>
<dbReference type="InterPro" id="IPR044058">
    <property type="entry name" value="Lipoprotein_23"/>
</dbReference>
<reference evidence="2" key="1">
    <citation type="journal article" date="2014" name="Int. J. Syst. Evol. Microbiol.">
        <title>Complete genome sequence of Corynebacterium casei LMG S-19264T (=DSM 44701T), isolated from a smear-ripened cheese.</title>
        <authorList>
            <consortium name="US DOE Joint Genome Institute (JGI-PGF)"/>
            <person name="Walter F."/>
            <person name="Albersmeier A."/>
            <person name="Kalinowski J."/>
            <person name="Ruckert C."/>
        </authorList>
    </citation>
    <scope>NUCLEOTIDE SEQUENCE</scope>
    <source>
        <strain evidence="2">JCM 3090</strain>
    </source>
</reference>
<reference evidence="2" key="2">
    <citation type="submission" date="2020-09" db="EMBL/GenBank/DDBJ databases">
        <authorList>
            <person name="Sun Q."/>
            <person name="Ohkuma M."/>
        </authorList>
    </citation>
    <scope>NUCLEOTIDE SEQUENCE</scope>
    <source>
        <strain evidence="2">JCM 3090</strain>
    </source>
</reference>
<proteinExistence type="predicted"/>
<keyword evidence="1" id="KW-0732">Signal</keyword>
<dbReference type="RefSeq" id="WP_229783496.1">
    <property type="nucleotide sequence ID" value="NZ_BMQB01000003.1"/>
</dbReference>
<organism evidence="2 3">
    <name type="scientific">Pilimelia anulata</name>
    <dbReference type="NCBI Taxonomy" id="53371"/>
    <lineage>
        <taxon>Bacteria</taxon>
        <taxon>Bacillati</taxon>
        <taxon>Actinomycetota</taxon>
        <taxon>Actinomycetes</taxon>
        <taxon>Micromonosporales</taxon>
        <taxon>Micromonosporaceae</taxon>
        <taxon>Pilimelia</taxon>
    </lineage>
</organism>
<protein>
    <submittedName>
        <fullName evidence="2">Uncharacterized protein</fullName>
    </submittedName>
</protein>
<feature type="chain" id="PRO_5038919741" evidence="1">
    <location>
        <begin position="20"/>
        <end position="227"/>
    </location>
</feature>
<dbReference type="Pfam" id="PF18966">
    <property type="entry name" value="Lipoprotein_23"/>
    <property type="match status" value="1"/>
</dbReference>
<comment type="caution">
    <text evidence="2">The sequence shown here is derived from an EMBL/GenBank/DDBJ whole genome shotgun (WGS) entry which is preliminary data.</text>
</comment>
<dbReference type="PROSITE" id="PS51257">
    <property type="entry name" value="PROKAR_LIPOPROTEIN"/>
    <property type="match status" value="1"/>
</dbReference>
<sequence>MNRMWGGPAAAVVATAALAGCGGDSAKVLPPAGSPTFVASGPVASPSAAAKPGKPWYDEVRPAAAGARIGAGTGTPCGLPVTFTAPKGWKAKPVKVEGELAELGKQGGFTLVCELDAKSAGLIGLVRIMRADEPATDLTGAADAYLAPEKANVRGRADRPVTVDGVPALEVTWGEHVEALGETMPRRALLVTAAERPVLMQIGGLDEDLHKDLLAGLVLARGTMGGR</sequence>
<feature type="signal peptide" evidence="1">
    <location>
        <begin position="1"/>
        <end position="19"/>
    </location>
</feature>
<name>A0A8J3F9U1_9ACTN</name>
<gene>
    <name evidence="2" type="ORF">GCM10010123_18800</name>
</gene>
<keyword evidence="3" id="KW-1185">Reference proteome</keyword>
<accession>A0A8J3F9U1</accession>
<evidence type="ECO:0000256" key="1">
    <source>
        <dbReference type="SAM" id="SignalP"/>
    </source>
</evidence>